<keyword evidence="2" id="KW-1185">Reference proteome</keyword>
<name>A0ACC2SRW9_9FUNG</name>
<organism evidence="1 2">
    <name type="scientific">Entomophthora muscae</name>
    <dbReference type="NCBI Taxonomy" id="34485"/>
    <lineage>
        <taxon>Eukaryota</taxon>
        <taxon>Fungi</taxon>
        <taxon>Fungi incertae sedis</taxon>
        <taxon>Zoopagomycota</taxon>
        <taxon>Entomophthoromycotina</taxon>
        <taxon>Entomophthoromycetes</taxon>
        <taxon>Entomophthorales</taxon>
        <taxon>Entomophthoraceae</taxon>
        <taxon>Entomophthora</taxon>
    </lineage>
</organism>
<sequence>MSMMRAMYMWLTLVFGQPDEYVGLDWGGIKYQQLSTPFLKGQSDDREYLGFKLANRMKVLVISDPSASRAAAAMNVGVGFMADTKDMPGIAHLCEHMLFSGTEKYTGADEFDNHLSLHGGVTNAETYYNSTVYHSLSSPIA</sequence>
<evidence type="ECO:0000313" key="2">
    <source>
        <dbReference type="Proteomes" id="UP001165960"/>
    </source>
</evidence>
<evidence type="ECO:0000313" key="1">
    <source>
        <dbReference type="EMBL" id="KAJ9065137.1"/>
    </source>
</evidence>
<dbReference type="Proteomes" id="UP001165960">
    <property type="component" value="Unassembled WGS sequence"/>
</dbReference>
<comment type="caution">
    <text evidence="1">The sequence shown here is derived from an EMBL/GenBank/DDBJ whole genome shotgun (WGS) entry which is preliminary data.</text>
</comment>
<proteinExistence type="predicted"/>
<protein>
    <submittedName>
        <fullName evidence="1">Uncharacterized protein</fullName>
    </submittedName>
</protein>
<dbReference type="EMBL" id="QTSX02004377">
    <property type="protein sequence ID" value="KAJ9065137.1"/>
    <property type="molecule type" value="Genomic_DNA"/>
</dbReference>
<accession>A0ACC2SRW9</accession>
<reference evidence="1" key="1">
    <citation type="submission" date="2022-04" db="EMBL/GenBank/DDBJ databases">
        <title>Genome of the entomopathogenic fungus Entomophthora muscae.</title>
        <authorList>
            <person name="Elya C."/>
            <person name="Lovett B.R."/>
            <person name="Lee E."/>
            <person name="Macias A.M."/>
            <person name="Hajek A.E."/>
            <person name="De Bivort B.L."/>
            <person name="Kasson M.T."/>
            <person name="De Fine Licht H.H."/>
            <person name="Stajich J.E."/>
        </authorList>
    </citation>
    <scope>NUCLEOTIDE SEQUENCE</scope>
    <source>
        <strain evidence="1">Berkeley</strain>
    </source>
</reference>
<gene>
    <name evidence="1" type="ORF">DSO57_1022913</name>
</gene>